<accession>A0A1G6YQ86</accession>
<organism evidence="1 2">
    <name type="scientific">Riemerella columbipharyngis</name>
    <dbReference type="NCBI Taxonomy" id="1071918"/>
    <lineage>
        <taxon>Bacteria</taxon>
        <taxon>Pseudomonadati</taxon>
        <taxon>Bacteroidota</taxon>
        <taxon>Flavobacteriia</taxon>
        <taxon>Flavobacteriales</taxon>
        <taxon>Weeksellaceae</taxon>
        <taxon>Riemerella</taxon>
    </lineage>
</organism>
<evidence type="ECO:0000313" key="1">
    <source>
        <dbReference type="EMBL" id="SDD91795.1"/>
    </source>
</evidence>
<protein>
    <recommendedName>
        <fullName evidence="3">DNA polymerase-3 subunit gamma/tau</fullName>
    </recommendedName>
</protein>
<keyword evidence="2" id="KW-1185">Reference proteome</keyword>
<reference evidence="1 2" key="1">
    <citation type="submission" date="2016-10" db="EMBL/GenBank/DDBJ databases">
        <authorList>
            <person name="de Groot N.N."/>
        </authorList>
    </citation>
    <scope>NUCLEOTIDE SEQUENCE [LARGE SCALE GENOMIC DNA]</scope>
    <source>
        <strain evidence="1 2">DSM 24015</strain>
    </source>
</reference>
<gene>
    <name evidence="1" type="ORF">SAMN05421544_101214</name>
</gene>
<dbReference type="AlphaFoldDB" id="A0A1G6YQ86"/>
<evidence type="ECO:0008006" key="3">
    <source>
        <dbReference type="Google" id="ProtNLM"/>
    </source>
</evidence>
<evidence type="ECO:0000313" key="2">
    <source>
        <dbReference type="Proteomes" id="UP000198517"/>
    </source>
</evidence>
<proteinExistence type="predicted"/>
<dbReference type="RefSeq" id="WP_092735654.1">
    <property type="nucleotide sequence ID" value="NZ_FNAS01000001.1"/>
</dbReference>
<name>A0A1G6YQ86_9FLAO</name>
<dbReference type="Proteomes" id="UP000198517">
    <property type="component" value="Unassembled WGS sequence"/>
</dbReference>
<sequence>MKGRIPSLFNIEGNIKKKQEQQNTVESNDGNLPNDYFSPGTLQEEWNAFLDKIKNNTPAYSTLKAFVVHKESDNLISITYASDSSKKHFEDMVGDFFANFKKKVNNYNITIEYRQKALPRISVKNNRDIFYELAHKYPLLKELDDLLKFDFN</sequence>
<dbReference type="STRING" id="1071918.SAMN05421544_101214"/>
<dbReference type="EMBL" id="FNAS01000001">
    <property type="protein sequence ID" value="SDD91795.1"/>
    <property type="molecule type" value="Genomic_DNA"/>
</dbReference>
<dbReference type="OrthoDB" id="1450419at2"/>